<keyword evidence="4" id="KW-1185">Reference proteome</keyword>
<dbReference type="RefSeq" id="WP_110433880.1">
    <property type="nucleotide sequence ID" value="NZ_QGLR01000012.1"/>
</dbReference>
<feature type="coiled-coil region" evidence="1">
    <location>
        <begin position="702"/>
        <end position="733"/>
    </location>
</feature>
<dbReference type="Proteomes" id="UP000247932">
    <property type="component" value="Unassembled WGS sequence"/>
</dbReference>
<dbReference type="EMBL" id="QGLR01000012">
    <property type="protein sequence ID" value="PXZ06314.1"/>
    <property type="molecule type" value="Genomic_DNA"/>
</dbReference>
<accession>A0A2V4E7B6</accession>
<dbReference type="OrthoDB" id="79849at2"/>
<gene>
    <name evidence="3" type="ORF">DKK70_10060</name>
</gene>
<comment type="caution">
    <text evidence="3">The sequence shown here is derived from an EMBL/GenBank/DDBJ whole genome shotgun (WGS) entry which is preliminary data.</text>
</comment>
<organism evidence="3 4">
    <name type="scientific">Gilliamella apicola</name>
    <dbReference type="NCBI Taxonomy" id="1196095"/>
    <lineage>
        <taxon>Bacteria</taxon>
        <taxon>Pseudomonadati</taxon>
        <taxon>Pseudomonadota</taxon>
        <taxon>Gammaproteobacteria</taxon>
        <taxon>Orbales</taxon>
        <taxon>Orbaceae</taxon>
        <taxon>Gilliamella</taxon>
    </lineage>
</organism>
<dbReference type="Pfam" id="PF20155">
    <property type="entry name" value="TMP_3"/>
    <property type="match status" value="1"/>
</dbReference>
<evidence type="ECO:0000259" key="2">
    <source>
        <dbReference type="Pfam" id="PF20155"/>
    </source>
</evidence>
<evidence type="ECO:0000256" key="1">
    <source>
        <dbReference type="SAM" id="Coils"/>
    </source>
</evidence>
<protein>
    <recommendedName>
        <fullName evidence="2">Tape measure protein N-terminal domain-containing protein</fullName>
    </recommendedName>
</protein>
<evidence type="ECO:0000313" key="3">
    <source>
        <dbReference type="EMBL" id="PXZ06314.1"/>
    </source>
</evidence>
<feature type="domain" description="Tape measure protein N-terminal" evidence="2">
    <location>
        <begin position="83"/>
        <end position="277"/>
    </location>
</feature>
<dbReference type="AlphaFoldDB" id="A0A2V4E7B6"/>
<sequence length="1102" mass="119429">MAIPRELVIRLSANSESYQREIKRATRLGNDYYKTMEKYSRRFDQHIANNKKSIQAINAHLSKLKISASEMTKTLGVDFSITGILKMADDYGQMANRVKMAIDSVGGSADDYQLVQDRLLAISNRNGKAISDSQKLYIATASSMSDLGYSTNETVDFIEAMSNSYKINATSATDVSTSIKAINESLLTGKVSGDDFKTILSSTSNVATALSDSMGESEATIIQLGMSGEISMRQLSDAMINAKDKTGKMADAMGDTLQGGFNAISNDFGQLVNELNNSLGLTNNISKALKILADNIGLVSVAGAAVVSAKFSNYLNGAYTSLKKVSVQIVDQINKTRNLALAQKHLAESELQKIAVEKQSIASTKQAAIARLQNISGISSSIYVRRAVLALEAQEIALTERETQAKNGLRAANERLKLSSSAMTILTRAGSTLLGVLGGPLGLAMTAIAVGTAFFSMRDGANSAKKPIEELQLPVDQLIAKYKELDKARQGNIRAGLDAEIKVNVKAVNSDVSEIKKILTDKLTELIPSFDYSSFSPYISPENENAIAKYINQIEVLKNKVIEGEITSKEFGEGINEAGISLINATGGGEQFTNLLNTITGSLLQNIAALAETKIKIDATKKASEETAGGLKKLDVADFPNLGYQLRILNQDLETNSQKTGLSAEQVYILAGLQKAAGNAALAHSEDLIALVTNQELSAEMSDELAEKLKEYIEKLRKSYQEQEKLKRSSLDKNPTNLYQSQLGKLNDQINAYKDITELQKIRRQLAEGELKVLSGEQKKALENKAIEIDQLNAQKEYKSILDSMRSPTEQQFDSYKQNLSVLEKSNVSLQEREELLKKMNQKMVQSAPTLSIQNSYNGPGSELIKVAEDEKNLKDWQQQQLAIQTDLLNAKLINHQEYADAVLSIEETMQNKQQELQSVYTMAALGTFSTLTGSIADMFKQTAGESSAAYKVMFLASKASAIAQAIISTEVAASKALELGPIFGISAASWIRGLGYASVGLIAAQTISGMAHSGIDSIPREGTWLLDKGERVVDARTNADLKNFLDASKSSGGSITVNVPVNVGGGDISEEDGKEIGIMIKQSVLSILDEQMRPGGKLNRR</sequence>
<feature type="coiled-coil region" evidence="1">
    <location>
        <begin position="813"/>
        <end position="843"/>
    </location>
</feature>
<name>A0A2V4E7B6_9GAMM</name>
<evidence type="ECO:0000313" key="4">
    <source>
        <dbReference type="Proteomes" id="UP000247932"/>
    </source>
</evidence>
<reference evidence="3 4" key="1">
    <citation type="submission" date="2018-05" db="EMBL/GenBank/DDBJ databases">
        <title>Reference genomes for bee gut microbiota database.</title>
        <authorList>
            <person name="Ellegaard K.M."/>
        </authorList>
    </citation>
    <scope>NUCLEOTIDE SEQUENCE [LARGE SCALE GENOMIC DNA]</scope>
    <source>
        <strain evidence="3 4">ESL0182</strain>
    </source>
</reference>
<dbReference type="NCBIfam" id="TIGR02675">
    <property type="entry name" value="tape_meas_nterm"/>
    <property type="match status" value="1"/>
</dbReference>
<keyword evidence="1" id="KW-0175">Coiled coil</keyword>
<dbReference type="InterPro" id="IPR013491">
    <property type="entry name" value="Tape_meas_N"/>
</dbReference>
<proteinExistence type="predicted"/>